<accession>A0ABQ3L347</accession>
<dbReference type="EMBL" id="BNAO01000008">
    <property type="protein sequence ID" value="GHG74338.1"/>
    <property type="molecule type" value="Genomic_DNA"/>
</dbReference>
<evidence type="ECO:0000313" key="2">
    <source>
        <dbReference type="Proteomes" id="UP000659697"/>
    </source>
</evidence>
<dbReference type="RefSeq" id="WP_189433633.1">
    <property type="nucleotide sequence ID" value="NZ_BNAO01000008.1"/>
</dbReference>
<keyword evidence="2" id="KW-1185">Reference proteome</keyword>
<evidence type="ECO:0000313" key="1">
    <source>
        <dbReference type="EMBL" id="GHG74338.1"/>
    </source>
</evidence>
<organism evidence="1 2">
    <name type="scientific">Alishewanella longhuensis</name>
    <dbReference type="NCBI Taxonomy" id="1091037"/>
    <lineage>
        <taxon>Bacteria</taxon>
        <taxon>Pseudomonadati</taxon>
        <taxon>Pseudomonadota</taxon>
        <taxon>Gammaproteobacteria</taxon>
        <taxon>Alteromonadales</taxon>
        <taxon>Alteromonadaceae</taxon>
        <taxon>Alishewanella</taxon>
    </lineage>
</organism>
<dbReference type="InterPro" id="IPR003615">
    <property type="entry name" value="HNH_nuc"/>
</dbReference>
<gene>
    <name evidence="1" type="ORF">GCM10010919_27730</name>
</gene>
<proteinExistence type="predicted"/>
<dbReference type="Proteomes" id="UP000659697">
    <property type="component" value="Unassembled WGS sequence"/>
</dbReference>
<sequence>MNTKLTSINDKYLHALSTAADWLTVSEWALKVAELFPDLLANADAQAAKQKNDTTGLREIAARLSSRISSGGFGSQIEVDASERPKKVRFLTPTEQQQHEAEEVEEDLAPLRRIDIIKRDSEQLSVAEQYRIDEFEAISRQLKTYFGLDFEVDHATALLNPKTPGKHHPDNLQLLLKAHNAKKHANNWPRFSFAEQKQYIEAAITLQNLVASRMNVEVETRVMASLLSRLEAVYGS</sequence>
<comment type="caution">
    <text evidence="1">The sequence shown here is derived from an EMBL/GenBank/DDBJ whole genome shotgun (WGS) entry which is preliminary data.</text>
</comment>
<dbReference type="CDD" id="cd00085">
    <property type="entry name" value="HNHc"/>
    <property type="match status" value="1"/>
</dbReference>
<protein>
    <recommendedName>
        <fullName evidence="3">HNH endonuclease</fullName>
    </recommendedName>
</protein>
<reference evidence="2" key="1">
    <citation type="journal article" date="2019" name="Int. J. Syst. Evol. Microbiol.">
        <title>The Global Catalogue of Microorganisms (GCM) 10K type strain sequencing project: providing services to taxonomists for standard genome sequencing and annotation.</title>
        <authorList>
            <consortium name="The Broad Institute Genomics Platform"/>
            <consortium name="The Broad Institute Genome Sequencing Center for Infectious Disease"/>
            <person name="Wu L."/>
            <person name="Ma J."/>
        </authorList>
    </citation>
    <scope>NUCLEOTIDE SEQUENCE [LARGE SCALE GENOMIC DNA]</scope>
    <source>
        <strain evidence="2">CGMCC 1.7003</strain>
    </source>
</reference>
<evidence type="ECO:0008006" key="3">
    <source>
        <dbReference type="Google" id="ProtNLM"/>
    </source>
</evidence>
<name>A0ABQ3L347_9ALTE</name>